<evidence type="ECO:0000313" key="3">
    <source>
        <dbReference type="Proteomes" id="UP000483765"/>
    </source>
</evidence>
<proteinExistence type="predicted"/>
<keyword evidence="1" id="KW-0472">Membrane</keyword>
<evidence type="ECO:0000256" key="1">
    <source>
        <dbReference type="SAM" id="Phobius"/>
    </source>
</evidence>
<dbReference type="Proteomes" id="UP000483765">
    <property type="component" value="Unassembled WGS sequence"/>
</dbReference>
<reference evidence="2 3" key="1">
    <citation type="submission" date="2019-11" db="EMBL/GenBank/DDBJ databases">
        <title>Divergent Streptococcus suis from cattle.</title>
        <authorList>
            <person name="Williamson C."/>
        </authorList>
    </citation>
    <scope>NUCLEOTIDE SEQUENCE [LARGE SCALE GENOMIC DNA]</scope>
    <source>
        <strain evidence="2 3">10-36905</strain>
    </source>
</reference>
<gene>
    <name evidence="2" type="ORF">GLP18_03870</name>
</gene>
<name>A0A6L8MWA8_STRSU</name>
<accession>A0A6L8MWA8</accession>
<keyword evidence="1" id="KW-1133">Transmembrane helix</keyword>
<protein>
    <submittedName>
        <fullName evidence="2">Uncharacterized protein</fullName>
    </submittedName>
</protein>
<dbReference type="AlphaFoldDB" id="A0A6L8MWA8"/>
<dbReference type="EMBL" id="WNXH01000004">
    <property type="protein sequence ID" value="MYN69379.1"/>
    <property type="molecule type" value="Genomic_DNA"/>
</dbReference>
<feature type="transmembrane region" description="Helical" evidence="1">
    <location>
        <begin position="6"/>
        <end position="25"/>
    </location>
</feature>
<sequence length="111" mass="12767">MDTLVGLVVIFGFMVAFLFLVIRLWTVRTGSVHQKDGTMLYFVKFKGINPPDMADNCIFNQVAKIKNIKGDTYQIISTINDSNLKKLIMEEFQLSSSQVIVYYPPRLFFYA</sequence>
<evidence type="ECO:0000313" key="2">
    <source>
        <dbReference type="EMBL" id="MYN69379.1"/>
    </source>
</evidence>
<comment type="caution">
    <text evidence="2">The sequence shown here is derived from an EMBL/GenBank/DDBJ whole genome shotgun (WGS) entry which is preliminary data.</text>
</comment>
<keyword evidence="1" id="KW-0812">Transmembrane</keyword>
<organism evidence="2 3">
    <name type="scientific">Streptococcus suis</name>
    <dbReference type="NCBI Taxonomy" id="1307"/>
    <lineage>
        <taxon>Bacteria</taxon>
        <taxon>Bacillati</taxon>
        <taxon>Bacillota</taxon>
        <taxon>Bacilli</taxon>
        <taxon>Lactobacillales</taxon>
        <taxon>Streptococcaceae</taxon>
        <taxon>Streptococcus</taxon>
    </lineage>
</organism>
<dbReference type="RefSeq" id="WP_160863927.1">
    <property type="nucleotide sequence ID" value="NZ_WNXH01000004.1"/>
</dbReference>